<protein>
    <submittedName>
        <fullName evidence="1">Uncharacterized protein</fullName>
    </submittedName>
</protein>
<dbReference type="EMBL" id="CM020618">
    <property type="protein sequence ID" value="KAK1862618.1"/>
    <property type="molecule type" value="Genomic_DNA"/>
</dbReference>
<comment type="caution">
    <text evidence="1">The sequence shown here is derived from an EMBL/GenBank/DDBJ whole genome shotgun (WGS) entry which is preliminary data.</text>
</comment>
<proteinExistence type="predicted"/>
<evidence type="ECO:0000313" key="1">
    <source>
        <dbReference type="EMBL" id="KAK1862618.1"/>
    </source>
</evidence>
<dbReference type="Proteomes" id="UP000798662">
    <property type="component" value="Chromosome 1"/>
</dbReference>
<name>A0ACC3BYE5_PYRYE</name>
<gene>
    <name evidence="1" type="ORF">I4F81_005186</name>
</gene>
<reference evidence="1" key="1">
    <citation type="submission" date="2019-11" db="EMBL/GenBank/DDBJ databases">
        <title>Nori genome reveals adaptations in red seaweeds to the harsh intertidal environment.</title>
        <authorList>
            <person name="Wang D."/>
            <person name="Mao Y."/>
        </authorList>
    </citation>
    <scope>NUCLEOTIDE SEQUENCE</scope>
    <source>
        <tissue evidence="1">Gametophyte</tissue>
    </source>
</reference>
<accession>A0ACC3BYE5</accession>
<evidence type="ECO:0000313" key="2">
    <source>
        <dbReference type="Proteomes" id="UP000798662"/>
    </source>
</evidence>
<keyword evidence="2" id="KW-1185">Reference proteome</keyword>
<sequence>MAGFDSYWLLFSAVVSLQEAAFLYLRPASLPGGHLAHLFPHYGVYVAMDGLFRDMGDRTLRLLSAASLVEVPLQLLVAAYAVPASAGLSAATLALTALSATVVKTGLFLAYDWPHMHAAAAGGWGRVVVVAASTPWLLVPVGGVVAVHRRLRRVLGSSERKMA</sequence>
<organism evidence="1 2">
    <name type="scientific">Pyropia yezoensis</name>
    <name type="common">Susabi-nori</name>
    <name type="synonym">Porphyra yezoensis</name>
    <dbReference type="NCBI Taxonomy" id="2788"/>
    <lineage>
        <taxon>Eukaryota</taxon>
        <taxon>Rhodophyta</taxon>
        <taxon>Bangiophyceae</taxon>
        <taxon>Bangiales</taxon>
        <taxon>Bangiaceae</taxon>
        <taxon>Pyropia</taxon>
    </lineage>
</organism>